<dbReference type="InterPro" id="IPR018061">
    <property type="entry name" value="Retropepsins"/>
</dbReference>
<dbReference type="GO" id="GO:0016787">
    <property type="term" value="F:hydrolase activity"/>
    <property type="evidence" value="ECO:0007669"/>
    <property type="project" value="UniProtKB-KW"/>
</dbReference>
<feature type="domain" description="Retropepsins" evidence="3">
    <location>
        <begin position="127"/>
        <end position="171"/>
    </location>
</feature>
<dbReference type="Gramene" id="EOY21358">
    <property type="protein sequence ID" value="EOY21358"/>
    <property type="gene ID" value="TCM_012883"/>
</dbReference>
<sequence length="204" mass="24206">MIEIIDQIQDSTLKREYLQKLKDSIKEKSDKTNLLNHEPIYNIKSIIFEKYEKTKPRKITKEELNLEINTIKAEISELKKEQQQIKRQIEFVKNTKIQTNQCSFESETEDQKTQEYMMILIEVSTQRYLIKIKLLINEEFQLETIALVDTSADQNCIRERIIPTKYYDKTIEGLKTANDEKLKITYKISNAEICNQGIKFKTPF</sequence>
<dbReference type="Pfam" id="PF00077">
    <property type="entry name" value="RVP"/>
    <property type="match status" value="1"/>
</dbReference>
<evidence type="ECO:0000256" key="1">
    <source>
        <dbReference type="ARBA" id="ARBA00022801"/>
    </source>
</evidence>
<dbReference type="AlphaFoldDB" id="A0A061FWB3"/>
<keyword evidence="1" id="KW-0378">Hydrolase</keyword>
<keyword evidence="5" id="KW-1185">Reference proteome</keyword>
<reference evidence="4 5" key="1">
    <citation type="journal article" date="2013" name="Genome Biol.">
        <title>The genome sequence of the most widely cultivated cacao type and its use to identify candidate genes regulating pod color.</title>
        <authorList>
            <person name="Motamayor J.C."/>
            <person name="Mockaitis K."/>
            <person name="Schmutz J."/>
            <person name="Haiminen N."/>
            <person name="Iii D.L."/>
            <person name="Cornejo O."/>
            <person name="Findley S.D."/>
            <person name="Zheng P."/>
            <person name="Utro F."/>
            <person name="Royaert S."/>
            <person name="Saski C."/>
            <person name="Jenkins J."/>
            <person name="Podicheti R."/>
            <person name="Zhao M."/>
            <person name="Scheffler B.E."/>
            <person name="Stack J.C."/>
            <person name="Feltus F.A."/>
            <person name="Mustiga G.M."/>
            <person name="Amores F."/>
            <person name="Phillips W."/>
            <person name="Marelli J.P."/>
            <person name="May G.D."/>
            <person name="Shapiro H."/>
            <person name="Ma J."/>
            <person name="Bustamante C.D."/>
            <person name="Schnell R.J."/>
            <person name="Main D."/>
            <person name="Gilbert D."/>
            <person name="Parida L."/>
            <person name="Kuhn D.N."/>
        </authorList>
    </citation>
    <scope>NUCLEOTIDE SEQUENCE [LARGE SCALE GENOMIC DNA]</scope>
    <source>
        <strain evidence="5">cv. Matina 1-6</strain>
    </source>
</reference>
<dbReference type="OMA" id="EINGRIM"/>
<accession>A0A061FWB3</accession>
<dbReference type="HOGENOM" id="CLU_1345286_0_0_1"/>
<evidence type="ECO:0000256" key="2">
    <source>
        <dbReference type="SAM" id="Coils"/>
    </source>
</evidence>
<keyword evidence="2" id="KW-0175">Coiled coil</keyword>
<dbReference type="EMBL" id="CM001881">
    <property type="protein sequence ID" value="EOY21358.1"/>
    <property type="molecule type" value="Genomic_DNA"/>
</dbReference>
<evidence type="ECO:0000259" key="3">
    <source>
        <dbReference type="Pfam" id="PF00077"/>
    </source>
</evidence>
<dbReference type="Proteomes" id="UP000026915">
    <property type="component" value="Chromosome 3"/>
</dbReference>
<dbReference type="InParanoid" id="A0A061FWB3"/>
<proteinExistence type="predicted"/>
<protein>
    <recommendedName>
        <fullName evidence="3">Retropepsins domain-containing protein</fullName>
    </recommendedName>
</protein>
<feature type="coiled-coil region" evidence="2">
    <location>
        <begin position="18"/>
        <end position="95"/>
    </location>
</feature>
<organism evidence="4 5">
    <name type="scientific">Theobroma cacao</name>
    <name type="common">Cacao</name>
    <name type="synonym">Cocoa</name>
    <dbReference type="NCBI Taxonomy" id="3641"/>
    <lineage>
        <taxon>Eukaryota</taxon>
        <taxon>Viridiplantae</taxon>
        <taxon>Streptophyta</taxon>
        <taxon>Embryophyta</taxon>
        <taxon>Tracheophyta</taxon>
        <taxon>Spermatophyta</taxon>
        <taxon>Magnoliopsida</taxon>
        <taxon>eudicotyledons</taxon>
        <taxon>Gunneridae</taxon>
        <taxon>Pentapetalae</taxon>
        <taxon>rosids</taxon>
        <taxon>malvids</taxon>
        <taxon>Malvales</taxon>
        <taxon>Malvaceae</taxon>
        <taxon>Byttnerioideae</taxon>
        <taxon>Theobroma</taxon>
    </lineage>
</organism>
<name>A0A061FWB3_THECC</name>
<gene>
    <name evidence="4" type="ORF">TCM_012883</name>
</gene>
<evidence type="ECO:0000313" key="5">
    <source>
        <dbReference type="Proteomes" id="UP000026915"/>
    </source>
</evidence>
<evidence type="ECO:0000313" key="4">
    <source>
        <dbReference type="EMBL" id="EOY21358.1"/>
    </source>
</evidence>